<sequence>MLWGVVFSLIVIGIVLESIKKLSAKKAASKSQDCDIESTTEDSSVTMEEVEIE</sequence>
<dbReference type="Proteomes" id="UP000001307">
    <property type="component" value="Unassembled WGS sequence"/>
</dbReference>
<dbReference type="OrthoDB" id="10185608at2759"/>
<reference evidence="3" key="1">
    <citation type="journal article" date="2010" name="Science">
        <title>Plasticity of animal genome architecture unmasked by rapid evolution of a pelagic tunicate.</title>
        <authorList>
            <person name="Denoeud F."/>
            <person name="Henriet S."/>
            <person name="Mungpakdee S."/>
            <person name="Aury J.M."/>
            <person name="Da Silva C."/>
            <person name="Brinkmann H."/>
            <person name="Mikhaleva J."/>
            <person name="Olsen L.C."/>
            <person name="Jubin C."/>
            <person name="Canestro C."/>
            <person name="Bouquet J.M."/>
            <person name="Danks G."/>
            <person name="Poulain J."/>
            <person name="Campsteijn C."/>
            <person name="Adamski M."/>
            <person name="Cross I."/>
            <person name="Yadetie F."/>
            <person name="Muffato M."/>
            <person name="Louis A."/>
            <person name="Butcher S."/>
            <person name="Tsagkogeorga G."/>
            <person name="Konrad A."/>
            <person name="Singh S."/>
            <person name="Jensen M.F."/>
            <person name="Cong E.H."/>
            <person name="Eikeseth-Otteraa H."/>
            <person name="Noel B."/>
            <person name="Anthouard V."/>
            <person name="Porcel B.M."/>
            <person name="Kachouri-Lafond R."/>
            <person name="Nishino A."/>
            <person name="Ugolini M."/>
            <person name="Chourrout P."/>
            <person name="Nishida H."/>
            <person name="Aasland R."/>
            <person name="Huzurbazar S."/>
            <person name="Westhof E."/>
            <person name="Delsuc F."/>
            <person name="Lehrach H."/>
            <person name="Reinhardt R."/>
            <person name="Weissenbach J."/>
            <person name="Roy S.W."/>
            <person name="Artiguenave F."/>
            <person name="Postlethwait J.H."/>
            <person name="Manak J.R."/>
            <person name="Thompson E.M."/>
            <person name="Jaillon O."/>
            <person name="Du Pasquier L."/>
            <person name="Boudinot P."/>
            <person name="Liberles D.A."/>
            <person name="Volff J.N."/>
            <person name="Philippe H."/>
            <person name="Lenhard B."/>
            <person name="Roest Crollius H."/>
            <person name="Wincker P."/>
            <person name="Chourrout D."/>
        </authorList>
    </citation>
    <scope>NUCLEOTIDE SEQUENCE [LARGE SCALE GENOMIC DNA]</scope>
</reference>
<proteinExistence type="predicted"/>
<keyword evidence="2" id="KW-0732">Signal</keyword>
<organism evidence="3">
    <name type="scientific">Oikopleura dioica</name>
    <name type="common">Tunicate</name>
    <dbReference type="NCBI Taxonomy" id="34765"/>
    <lineage>
        <taxon>Eukaryota</taxon>
        <taxon>Metazoa</taxon>
        <taxon>Chordata</taxon>
        <taxon>Tunicata</taxon>
        <taxon>Appendicularia</taxon>
        <taxon>Copelata</taxon>
        <taxon>Oikopleuridae</taxon>
        <taxon>Oikopleura</taxon>
    </lineage>
</organism>
<feature type="signal peptide" evidence="2">
    <location>
        <begin position="1"/>
        <end position="24"/>
    </location>
</feature>
<dbReference type="EMBL" id="FN653024">
    <property type="protein sequence ID" value="CBY23747.1"/>
    <property type="molecule type" value="Genomic_DNA"/>
</dbReference>
<keyword evidence="4" id="KW-1185">Reference proteome</keyword>
<evidence type="ECO:0000313" key="4">
    <source>
        <dbReference type="Proteomes" id="UP000001307"/>
    </source>
</evidence>
<dbReference type="InParanoid" id="E4X3V9"/>
<evidence type="ECO:0000256" key="1">
    <source>
        <dbReference type="SAM" id="MobiDB-lite"/>
    </source>
</evidence>
<feature type="region of interest" description="Disordered" evidence="1">
    <location>
        <begin position="29"/>
        <end position="53"/>
    </location>
</feature>
<gene>
    <name evidence="3" type="ORF">GSOID_T00001069001</name>
</gene>
<accession>E4X3V9</accession>
<evidence type="ECO:0000313" key="3">
    <source>
        <dbReference type="EMBL" id="CBY23747.1"/>
    </source>
</evidence>
<dbReference type="AlphaFoldDB" id="E4X3V9"/>
<feature type="chain" id="PRO_5003189955" evidence="2">
    <location>
        <begin position="25"/>
        <end position="53"/>
    </location>
</feature>
<evidence type="ECO:0000256" key="2">
    <source>
        <dbReference type="SAM" id="SignalP"/>
    </source>
</evidence>
<name>E4X3V9_OIKDI</name>
<protein>
    <submittedName>
        <fullName evidence="3">Uncharacterized protein</fullName>
    </submittedName>
</protein>